<dbReference type="PROSITE" id="PS50234">
    <property type="entry name" value="VWFA"/>
    <property type="match status" value="1"/>
</dbReference>
<proteinExistence type="predicted"/>
<dbReference type="OrthoDB" id="9808953at2"/>
<dbReference type="EMBL" id="CP003879">
    <property type="protein sequence ID" value="AFU68726.1"/>
    <property type="molecule type" value="Genomic_DNA"/>
</dbReference>
<dbReference type="eggNOG" id="COG2304">
    <property type="taxonomic scope" value="Bacteria"/>
</dbReference>
<dbReference type="Proteomes" id="UP000008514">
    <property type="component" value="Chromosome"/>
</dbReference>
<dbReference type="HOGENOM" id="CLU_399477_0_0_10"/>
<dbReference type="AlphaFoldDB" id="K4II20"/>
<reference evidence="5" key="2">
    <citation type="submission" date="2012-09" db="EMBL/GenBank/DDBJ databases">
        <title>The complete sequence of Psychroflexus torquis an extreme psychrophile from sea-ice that is stimulated by light.</title>
        <authorList>
            <person name="Feng S."/>
            <person name="Powell S.M."/>
            <person name="Bowman J.P."/>
        </authorList>
    </citation>
    <scope>NUCLEOTIDE SEQUENCE [LARGE SCALE GENOMIC DNA]</scope>
    <source>
        <strain evidence="5">ATCC 700755</strain>
    </source>
</reference>
<dbReference type="PROSITE" id="PS51468">
    <property type="entry name" value="VIT"/>
    <property type="match status" value="1"/>
</dbReference>
<dbReference type="SMART" id="SM00327">
    <property type="entry name" value="VWA"/>
    <property type="match status" value="1"/>
</dbReference>
<feature type="signal peptide" evidence="2">
    <location>
        <begin position="1"/>
        <end position="19"/>
    </location>
</feature>
<evidence type="ECO:0000313" key="6">
    <source>
        <dbReference type="Proteomes" id="UP000008514"/>
    </source>
</evidence>
<keyword evidence="1 2" id="KW-0732">Signal</keyword>
<dbReference type="PANTHER" id="PTHR10338:SF108">
    <property type="entry name" value="INTER-ALPHA-TRYPSIN INHIBITOR HEAVY CHAIN H4-LIKE PROTEIN"/>
    <property type="match status" value="1"/>
</dbReference>
<dbReference type="InterPro" id="IPR026444">
    <property type="entry name" value="Secre_tail"/>
</dbReference>
<evidence type="ECO:0000313" key="5">
    <source>
        <dbReference type="EMBL" id="AFU68726.1"/>
    </source>
</evidence>
<dbReference type="InterPro" id="IPR050934">
    <property type="entry name" value="ITIH"/>
</dbReference>
<reference evidence="5" key="1">
    <citation type="submission" date="2006-03" db="EMBL/GenBank/DDBJ databases">
        <authorList>
            <person name="Bowman J."/>
            <person name="Ferriera S."/>
            <person name="Johnson J."/>
            <person name="Kravitz S."/>
            <person name="Halpern A."/>
            <person name="Remington K."/>
            <person name="Beeson K."/>
            <person name="Tran B."/>
            <person name="Rogers Y.-H."/>
            <person name="Friedman R."/>
            <person name="Venter J.C."/>
        </authorList>
    </citation>
    <scope>NUCLEOTIDE SEQUENCE [LARGE SCALE GENOMIC DNA]</scope>
    <source>
        <strain evidence="5">ATCC 700755</strain>
    </source>
</reference>
<feature type="chain" id="PRO_5003879361" evidence="2">
    <location>
        <begin position="20"/>
        <end position="689"/>
    </location>
</feature>
<dbReference type="SUPFAM" id="SSF53300">
    <property type="entry name" value="vWA-like"/>
    <property type="match status" value="1"/>
</dbReference>
<feature type="domain" description="VWFA" evidence="3">
    <location>
        <begin position="277"/>
        <end position="457"/>
    </location>
</feature>
<dbReference type="Gene3D" id="2.60.40.4070">
    <property type="match status" value="1"/>
</dbReference>
<dbReference type="Pfam" id="PF13768">
    <property type="entry name" value="VWA_3"/>
    <property type="match status" value="1"/>
</dbReference>
<name>K4II20_PSYTT</name>
<dbReference type="InterPro" id="IPR036465">
    <property type="entry name" value="vWFA_dom_sf"/>
</dbReference>
<dbReference type="InterPro" id="IPR013694">
    <property type="entry name" value="VIT"/>
</dbReference>
<evidence type="ECO:0000259" key="4">
    <source>
        <dbReference type="PROSITE" id="PS51468"/>
    </source>
</evidence>
<dbReference type="Gene3D" id="3.40.50.410">
    <property type="entry name" value="von Willebrand factor, type A domain"/>
    <property type="match status" value="1"/>
</dbReference>
<dbReference type="PANTHER" id="PTHR10338">
    <property type="entry name" value="INTER-ALPHA-TRYPSIN INHIBITOR HEAVY CHAIN FAMILY MEMBER"/>
    <property type="match status" value="1"/>
</dbReference>
<evidence type="ECO:0000259" key="3">
    <source>
        <dbReference type="PROSITE" id="PS50234"/>
    </source>
</evidence>
<dbReference type="STRING" id="313595.P700755_001909"/>
<accession>K4II20</accession>
<evidence type="ECO:0000256" key="1">
    <source>
        <dbReference type="ARBA" id="ARBA00022729"/>
    </source>
</evidence>
<dbReference type="KEGG" id="ptq:P700755_001909"/>
<feature type="domain" description="VIT" evidence="4">
    <location>
        <begin position="20"/>
        <end position="149"/>
    </location>
</feature>
<evidence type="ECO:0000256" key="2">
    <source>
        <dbReference type="SAM" id="SignalP"/>
    </source>
</evidence>
<dbReference type="InterPro" id="IPR002035">
    <property type="entry name" value="VWF_A"/>
</dbReference>
<protein>
    <submittedName>
        <fullName evidence="5">VWFA superfamily protein</fullName>
    </submittedName>
</protein>
<dbReference type="Pfam" id="PF08487">
    <property type="entry name" value="VIT"/>
    <property type="match status" value="1"/>
</dbReference>
<gene>
    <name evidence="5" type="ordered locus">P700755_001909</name>
</gene>
<keyword evidence="6" id="KW-1185">Reference proteome</keyword>
<dbReference type="NCBIfam" id="TIGR04183">
    <property type="entry name" value="Por_Secre_tail"/>
    <property type="match status" value="1"/>
</dbReference>
<dbReference type="RefSeq" id="WP_015024316.1">
    <property type="nucleotide sequence ID" value="NC_018721.1"/>
</dbReference>
<organism evidence="5 6">
    <name type="scientific">Psychroflexus torquis (strain ATCC 700755 / CIP 106069 / ACAM 623)</name>
    <dbReference type="NCBI Taxonomy" id="313595"/>
    <lineage>
        <taxon>Bacteria</taxon>
        <taxon>Pseudomonadati</taxon>
        <taxon>Bacteroidota</taxon>
        <taxon>Flavobacteriia</taxon>
        <taxon>Flavobacteriales</taxon>
        <taxon>Flavobacteriaceae</taxon>
        <taxon>Psychroflexus</taxon>
    </lineage>
</organism>
<sequence length="689" mass="76045">MKNLFKLLLVLFFVQFTFANGGVVIADIENGTYLRLVNSQIDVTVQNQISTVITSQIFINDLGGSQEIQYAFPVPGNASVTQLRWRVDGGEWQVAVFIEEDPSGGGGDGDGVTPNANLVSYLGATPVYFAFIEEIAENSEIEVELSYVELLPYSFDEVTFEYPSDYSAIQSDVIVFAQNLNFNLFSERTIDDVELFNNVGTMTNDGNVATVLISENEAISINDILIKYQLASDELGVIPFSTLLEEGVNECDDFGNGFFGLVVEPESNANTEVIEKNFVLIIDSSGSMRGGNKMAQAKEASEFIVNNLNIGDNFNVIDFDNNIVLFQPELVEYNIQNSNAALDFIENIVALGATNISESLVTAINQFEAGAEDKANIIVFFTDGGATEGETNTQNILQLAEDTVNQIETEIFLFTFGIGEDVTTDLLTLLAVQNNGFVTFLGDNEIVDIISNFYLTIRNPVLLNPVITVDPVGAINNVYPDPLPNLYKGQQLVFTGRYEVPQDISLTLTGTAFNQQVEYNYDFNLSDQNNEGYAFLPKLWAKTKMESLLIDYYSFPEGSSEAEAILEIIEETSICYQVLSPFTSLGDGGTLSDGEFMDDKNNSLKFFPNPFTSKTKAFVYLDQAAKILIQIYSIEGKLVKTISINGVYGRNIIEWNGEDNGNKLIESGIYIYTINIGGKETHFGKLIKK</sequence>